<comment type="caution">
    <text evidence="3">The sequence shown here is derived from an EMBL/GenBank/DDBJ whole genome shotgun (WGS) entry which is preliminary data.</text>
</comment>
<protein>
    <recommendedName>
        <fullName evidence="2">F-box domain-containing protein</fullName>
    </recommendedName>
</protein>
<keyword evidence="4" id="KW-1185">Reference proteome</keyword>
<dbReference type="EMBL" id="JAVFHQ010000006">
    <property type="protein sequence ID" value="KAK4548757.1"/>
    <property type="molecule type" value="Genomic_DNA"/>
</dbReference>
<dbReference type="Proteomes" id="UP001324427">
    <property type="component" value="Unassembled WGS sequence"/>
</dbReference>
<evidence type="ECO:0000313" key="3">
    <source>
        <dbReference type="EMBL" id="KAK4548757.1"/>
    </source>
</evidence>
<dbReference type="Pfam" id="PF00646">
    <property type="entry name" value="F-box"/>
    <property type="match status" value="1"/>
</dbReference>
<reference evidence="3 4" key="1">
    <citation type="submission" date="2021-11" db="EMBL/GenBank/DDBJ databases">
        <title>Black yeast isolated from Biological Soil Crust.</title>
        <authorList>
            <person name="Kurbessoian T."/>
        </authorList>
    </citation>
    <scope>NUCLEOTIDE SEQUENCE [LARGE SCALE GENOMIC DNA]</scope>
    <source>
        <strain evidence="3 4">CCFEE 5522</strain>
    </source>
</reference>
<proteinExistence type="predicted"/>
<dbReference type="SUPFAM" id="SSF81383">
    <property type="entry name" value="F-box domain"/>
    <property type="match status" value="1"/>
</dbReference>
<dbReference type="InterPro" id="IPR036047">
    <property type="entry name" value="F-box-like_dom_sf"/>
</dbReference>
<dbReference type="AlphaFoldDB" id="A0AAV9JT04"/>
<sequence length="305" mass="34412">MRFTKPSARKAATTSLVSPSSAADTEDEPVRWSDVAASRKSTHPDVAPFKRVLDIFELCEHVLEYVPPKELLGMKRVCRSMNGVITKSPTLQTKLFFRAVPASTPWVVDASHSLLAGAKAVDTIRERDITGIAVQSARAYAYNPFTLSMREHDREAGLIYRFLSYIRSGTVCYDYIYLEHHMKSKLHTISEVASCRSMFVSQPSATKVVVEFYGRCEFPPWEDRRGLPKWYRGCVSRPTITNDSGVIVGEVLDVIRRETRGGDASFQHLCFTEGFAVSMEQKVFVEETAAVTRDTDPWDKHFKAE</sequence>
<name>A0AAV9JT04_9PEZI</name>
<feature type="compositionally biased region" description="Polar residues" evidence="1">
    <location>
        <begin position="12"/>
        <end position="23"/>
    </location>
</feature>
<dbReference type="InterPro" id="IPR001810">
    <property type="entry name" value="F-box_dom"/>
</dbReference>
<accession>A0AAV9JT04</accession>
<feature type="region of interest" description="Disordered" evidence="1">
    <location>
        <begin position="1"/>
        <end position="37"/>
    </location>
</feature>
<evidence type="ECO:0000313" key="4">
    <source>
        <dbReference type="Proteomes" id="UP001324427"/>
    </source>
</evidence>
<organism evidence="3 4">
    <name type="scientific">Oleoguttula mirabilis</name>
    <dbReference type="NCBI Taxonomy" id="1507867"/>
    <lineage>
        <taxon>Eukaryota</taxon>
        <taxon>Fungi</taxon>
        <taxon>Dikarya</taxon>
        <taxon>Ascomycota</taxon>
        <taxon>Pezizomycotina</taxon>
        <taxon>Dothideomycetes</taxon>
        <taxon>Dothideomycetidae</taxon>
        <taxon>Mycosphaerellales</taxon>
        <taxon>Teratosphaeriaceae</taxon>
        <taxon>Oleoguttula</taxon>
    </lineage>
</organism>
<evidence type="ECO:0000259" key="2">
    <source>
        <dbReference type="Pfam" id="PF00646"/>
    </source>
</evidence>
<evidence type="ECO:0000256" key="1">
    <source>
        <dbReference type="SAM" id="MobiDB-lite"/>
    </source>
</evidence>
<gene>
    <name evidence="3" type="ORF">LTR36_008530</name>
</gene>
<feature type="domain" description="F-box" evidence="2">
    <location>
        <begin position="57"/>
        <end position="89"/>
    </location>
</feature>